<dbReference type="GO" id="GO:0005975">
    <property type="term" value="P:carbohydrate metabolic process"/>
    <property type="evidence" value="ECO:0007669"/>
    <property type="project" value="InterPro"/>
</dbReference>
<sequence length="529" mass="56827">MEIRDYIASGRACLGIELGSTRIKAVLIGAYHEPIASGDFGWENRLEDGVWTYHMSDVWNGLRGAYSALKADVYAKYGVKLSKMAAMGFSGMMHGYIALDAKGELLVPFRTWRNTITGEASEKLTARFGFNIPQRWSVSHLYQAILNGEEHVAGIDYLTTLAGYVHFKLTGERVLGVGEASGMFPIDSESCDYDAGMLASFDELVAEKHYPWKLRGILPRVLSAGEDAGCLTADGAALLDPTGELESGIPLAPPEGDAGTGMAATNAVAERTGNVSAGTSVFAMIVLEKPLSRVYPEIDMVTTPTGRPVAMVHCNNCTNEINAWAEVFRGFLEALGQKPDMNAVFTAMFSKAYEGEADAGALVLYNYLSGEPITGMDEGRPLLVRSPEAKLNFANFMRAQLYSALATLKIGLDILADEQVNVDRLLGHGGFFKTPEVGQRILAAAANSPVSVMTTAGEGGPWGMALLAAYRANRAEGQTLEDYLENKVFAGQAVTTLEPVQADVDGFNAFLAKYKAALPVEREAVAGVK</sequence>
<feature type="domain" description="Carbohydrate kinase FGGY N-terminal" evidence="4">
    <location>
        <begin position="13"/>
        <end position="238"/>
    </location>
</feature>
<dbReference type="Pfam" id="PF02782">
    <property type="entry name" value="FGGY_C"/>
    <property type="match status" value="1"/>
</dbReference>
<dbReference type="InterPro" id="IPR018484">
    <property type="entry name" value="FGGY_N"/>
</dbReference>
<dbReference type="SUPFAM" id="SSF53067">
    <property type="entry name" value="Actin-like ATPase domain"/>
    <property type="match status" value="2"/>
</dbReference>
<accession>A0A9D1FEI6</accession>
<protein>
    <submittedName>
        <fullName evidence="6">FGGY-family carbohydrate kinase</fullName>
    </submittedName>
</protein>
<dbReference type="AlphaFoldDB" id="A0A9D1FEI6"/>
<gene>
    <name evidence="6" type="ORF">IAC18_07800</name>
</gene>
<evidence type="ECO:0000313" key="6">
    <source>
        <dbReference type="EMBL" id="HIS67454.1"/>
    </source>
</evidence>
<dbReference type="EMBL" id="DVJK01000219">
    <property type="protein sequence ID" value="HIS67454.1"/>
    <property type="molecule type" value="Genomic_DNA"/>
</dbReference>
<dbReference type="PANTHER" id="PTHR43095:SF5">
    <property type="entry name" value="XYLULOSE KINASE"/>
    <property type="match status" value="1"/>
</dbReference>
<dbReference type="CDD" id="cd07809">
    <property type="entry name" value="ASKHA_NBD_FGGY_BaXK-like"/>
    <property type="match status" value="1"/>
</dbReference>
<dbReference type="InterPro" id="IPR043129">
    <property type="entry name" value="ATPase_NBD"/>
</dbReference>
<evidence type="ECO:0000313" key="7">
    <source>
        <dbReference type="Proteomes" id="UP000824001"/>
    </source>
</evidence>
<dbReference type="GO" id="GO:0016301">
    <property type="term" value="F:kinase activity"/>
    <property type="evidence" value="ECO:0007669"/>
    <property type="project" value="UniProtKB-KW"/>
</dbReference>
<organism evidence="6 7">
    <name type="scientific">Candidatus Scatomorpha merdipullorum</name>
    <dbReference type="NCBI Taxonomy" id="2840927"/>
    <lineage>
        <taxon>Bacteria</taxon>
        <taxon>Bacillati</taxon>
        <taxon>Bacillota</taxon>
        <taxon>Clostridia</taxon>
        <taxon>Eubacteriales</taxon>
        <taxon>Candidatus Scatomorpha</taxon>
    </lineage>
</organism>
<dbReference type="InterPro" id="IPR018485">
    <property type="entry name" value="FGGY_C"/>
</dbReference>
<dbReference type="Pfam" id="PF00370">
    <property type="entry name" value="FGGY_N"/>
    <property type="match status" value="1"/>
</dbReference>
<evidence type="ECO:0000256" key="3">
    <source>
        <dbReference type="ARBA" id="ARBA00022777"/>
    </source>
</evidence>
<comment type="caution">
    <text evidence="6">The sequence shown here is derived from an EMBL/GenBank/DDBJ whole genome shotgun (WGS) entry which is preliminary data.</text>
</comment>
<evidence type="ECO:0000256" key="1">
    <source>
        <dbReference type="ARBA" id="ARBA00009156"/>
    </source>
</evidence>
<dbReference type="Gene3D" id="3.30.420.40">
    <property type="match status" value="2"/>
</dbReference>
<reference evidence="6" key="1">
    <citation type="submission" date="2020-10" db="EMBL/GenBank/DDBJ databases">
        <authorList>
            <person name="Gilroy R."/>
        </authorList>
    </citation>
    <scope>NUCLEOTIDE SEQUENCE</scope>
    <source>
        <strain evidence="6">ChiHjej10B9-9673</strain>
    </source>
</reference>
<name>A0A9D1FEI6_9FIRM</name>
<keyword evidence="3 6" id="KW-0418">Kinase</keyword>
<dbReference type="InterPro" id="IPR050406">
    <property type="entry name" value="FGGY_Carb_Kinase"/>
</dbReference>
<proteinExistence type="inferred from homology"/>
<evidence type="ECO:0000259" key="5">
    <source>
        <dbReference type="Pfam" id="PF02782"/>
    </source>
</evidence>
<evidence type="ECO:0000256" key="2">
    <source>
        <dbReference type="ARBA" id="ARBA00022679"/>
    </source>
</evidence>
<evidence type="ECO:0000259" key="4">
    <source>
        <dbReference type="Pfam" id="PF00370"/>
    </source>
</evidence>
<keyword evidence="2" id="KW-0808">Transferase</keyword>
<reference evidence="6" key="2">
    <citation type="journal article" date="2021" name="PeerJ">
        <title>Extensive microbial diversity within the chicken gut microbiome revealed by metagenomics and culture.</title>
        <authorList>
            <person name="Gilroy R."/>
            <person name="Ravi A."/>
            <person name="Getino M."/>
            <person name="Pursley I."/>
            <person name="Horton D.L."/>
            <person name="Alikhan N.F."/>
            <person name="Baker D."/>
            <person name="Gharbi K."/>
            <person name="Hall N."/>
            <person name="Watson M."/>
            <person name="Adriaenssens E.M."/>
            <person name="Foster-Nyarko E."/>
            <person name="Jarju S."/>
            <person name="Secka A."/>
            <person name="Antonio M."/>
            <person name="Oren A."/>
            <person name="Chaudhuri R.R."/>
            <person name="La Ragione R."/>
            <person name="Hildebrand F."/>
            <person name="Pallen M.J."/>
        </authorList>
    </citation>
    <scope>NUCLEOTIDE SEQUENCE</scope>
    <source>
        <strain evidence="6">ChiHjej10B9-9673</strain>
    </source>
</reference>
<dbReference type="Proteomes" id="UP000824001">
    <property type="component" value="Unassembled WGS sequence"/>
</dbReference>
<feature type="domain" description="Carbohydrate kinase FGGY C-terminal" evidence="5">
    <location>
        <begin position="274"/>
        <end position="471"/>
    </location>
</feature>
<dbReference type="PANTHER" id="PTHR43095">
    <property type="entry name" value="SUGAR KINASE"/>
    <property type="match status" value="1"/>
</dbReference>
<comment type="similarity">
    <text evidence="1">Belongs to the FGGY kinase family.</text>
</comment>